<keyword evidence="2" id="KW-0732">Signal</keyword>
<feature type="compositionally biased region" description="Basic and acidic residues" evidence="1">
    <location>
        <begin position="179"/>
        <end position="190"/>
    </location>
</feature>
<accession>A0A6G1Q4W9</accession>
<sequence>MFLTDTASALFLSFVLGFVNRYDAGLEQNNDEMMTISSEIILISVNSSEIVLLPSGLRVEEMEHRWDDIRWIHRPLEKNGSSFEHRRGELARGMTKQSWDARVVSLKRNLTTCDHRRCELLRDGSLRFSKVQTEDSGIYSLEVFYKNGTIRMKKDFQLRVEGPTEENVYLSMHGPHGNMRKDENKAKQEIPEEPTYGTQRDANRC</sequence>
<proteinExistence type="predicted"/>
<organism evidence="3 4">
    <name type="scientific">Channa argus</name>
    <name type="common">Northern snakehead</name>
    <name type="synonym">Ophicephalus argus</name>
    <dbReference type="NCBI Taxonomy" id="215402"/>
    <lineage>
        <taxon>Eukaryota</taxon>
        <taxon>Metazoa</taxon>
        <taxon>Chordata</taxon>
        <taxon>Craniata</taxon>
        <taxon>Vertebrata</taxon>
        <taxon>Euteleostomi</taxon>
        <taxon>Actinopterygii</taxon>
        <taxon>Neopterygii</taxon>
        <taxon>Teleostei</taxon>
        <taxon>Neoteleostei</taxon>
        <taxon>Acanthomorphata</taxon>
        <taxon>Anabantaria</taxon>
        <taxon>Anabantiformes</taxon>
        <taxon>Channoidei</taxon>
        <taxon>Channidae</taxon>
        <taxon>Channa</taxon>
    </lineage>
</organism>
<feature type="signal peptide" evidence="2">
    <location>
        <begin position="1"/>
        <end position="17"/>
    </location>
</feature>
<keyword evidence="4" id="KW-1185">Reference proteome</keyword>
<evidence type="ECO:0000256" key="1">
    <source>
        <dbReference type="SAM" id="MobiDB-lite"/>
    </source>
</evidence>
<dbReference type="InterPro" id="IPR013783">
    <property type="entry name" value="Ig-like_fold"/>
</dbReference>
<feature type="chain" id="PRO_5026309752" description="Immunoglobulin V-set domain-containing protein" evidence="2">
    <location>
        <begin position="18"/>
        <end position="205"/>
    </location>
</feature>
<evidence type="ECO:0008006" key="5">
    <source>
        <dbReference type="Google" id="ProtNLM"/>
    </source>
</evidence>
<gene>
    <name evidence="3" type="ORF">EXN66_Car013169</name>
</gene>
<evidence type="ECO:0000256" key="2">
    <source>
        <dbReference type="SAM" id="SignalP"/>
    </source>
</evidence>
<dbReference type="AlphaFoldDB" id="A0A6G1Q4W9"/>
<dbReference type="InterPro" id="IPR036179">
    <property type="entry name" value="Ig-like_dom_sf"/>
</dbReference>
<evidence type="ECO:0000313" key="3">
    <source>
        <dbReference type="EMBL" id="KAF3697489.1"/>
    </source>
</evidence>
<protein>
    <recommendedName>
        <fullName evidence="5">Immunoglobulin V-set domain-containing protein</fullName>
    </recommendedName>
</protein>
<feature type="compositionally biased region" description="Polar residues" evidence="1">
    <location>
        <begin position="196"/>
        <end position="205"/>
    </location>
</feature>
<dbReference type="Gene3D" id="2.60.40.10">
    <property type="entry name" value="Immunoglobulins"/>
    <property type="match status" value="1"/>
</dbReference>
<dbReference type="SUPFAM" id="SSF48726">
    <property type="entry name" value="Immunoglobulin"/>
    <property type="match status" value="1"/>
</dbReference>
<name>A0A6G1Q4W9_CHAAH</name>
<reference evidence="3 4" key="1">
    <citation type="submission" date="2019-02" db="EMBL/GenBank/DDBJ databases">
        <title>Opniocepnalus argus genome.</title>
        <authorList>
            <person name="Zhou C."/>
            <person name="Xiao S."/>
        </authorList>
    </citation>
    <scope>NUCLEOTIDE SEQUENCE [LARGE SCALE GENOMIC DNA]</scope>
    <source>
        <strain evidence="3">OARG1902GOOAL</strain>
        <tissue evidence="3">Muscle</tissue>
    </source>
</reference>
<evidence type="ECO:0000313" key="4">
    <source>
        <dbReference type="Proteomes" id="UP000503349"/>
    </source>
</evidence>
<reference evidence="4" key="2">
    <citation type="submission" date="2019-02" db="EMBL/GenBank/DDBJ databases">
        <title>Opniocepnalus argus Var Kimnra genome.</title>
        <authorList>
            <person name="Zhou C."/>
            <person name="Xiao S."/>
        </authorList>
    </citation>
    <scope>NUCLEOTIDE SEQUENCE [LARGE SCALE GENOMIC DNA]</scope>
</reference>
<dbReference type="EMBL" id="CM015724">
    <property type="protein sequence ID" value="KAF3697489.1"/>
    <property type="molecule type" value="Genomic_DNA"/>
</dbReference>
<dbReference type="Proteomes" id="UP000503349">
    <property type="component" value="Chromosome 13"/>
</dbReference>
<feature type="region of interest" description="Disordered" evidence="1">
    <location>
        <begin position="172"/>
        <end position="205"/>
    </location>
</feature>